<dbReference type="OrthoDB" id="1634655at2"/>
<evidence type="ECO:0000256" key="1">
    <source>
        <dbReference type="SAM" id="SignalP"/>
    </source>
</evidence>
<accession>A0A4R1PS50</accession>
<gene>
    <name evidence="2" type="ORF">EV210_12034</name>
</gene>
<keyword evidence="1" id="KW-0732">Signal</keyword>
<reference evidence="2 3" key="1">
    <citation type="submission" date="2019-03" db="EMBL/GenBank/DDBJ databases">
        <title>Genomic Encyclopedia of Type Strains, Phase IV (KMG-IV): sequencing the most valuable type-strain genomes for metagenomic binning, comparative biology and taxonomic classification.</title>
        <authorList>
            <person name="Goeker M."/>
        </authorList>
    </citation>
    <scope>NUCLEOTIDE SEQUENCE [LARGE SCALE GENOMIC DNA]</scope>
    <source>
        <strain evidence="2 3">DSM 15969</strain>
    </source>
</reference>
<evidence type="ECO:0008006" key="4">
    <source>
        <dbReference type="Google" id="ProtNLM"/>
    </source>
</evidence>
<name>A0A4R1PS50_9FIRM</name>
<dbReference type="RefSeq" id="WP_132083299.1">
    <property type="nucleotide sequence ID" value="NZ_DAMAKO010000006.1"/>
</dbReference>
<keyword evidence="3" id="KW-1185">Reference proteome</keyword>
<protein>
    <recommendedName>
        <fullName evidence="4">Porin</fullName>
    </recommendedName>
</protein>
<evidence type="ECO:0000313" key="2">
    <source>
        <dbReference type="EMBL" id="TCL32714.1"/>
    </source>
</evidence>
<dbReference type="Proteomes" id="UP000295063">
    <property type="component" value="Unassembled WGS sequence"/>
</dbReference>
<proteinExistence type="predicted"/>
<comment type="caution">
    <text evidence="2">The sequence shown here is derived from an EMBL/GenBank/DDBJ whole genome shotgun (WGS) entry which is preliminary data.</text>
</comment>
<feature type="chain" id="PRO_5039039593" description="Porin" evidence="1">
    <location>
        <begin position="22"/>
        <end position="345"/>
    </location>
</feature>
<evidence type="ECO:0000313" key="3">
    <source>
        <dbReference type="Proteomes" id="UP000295063"/>
    </source>
</evidence>
<sequence>MKKKKTIAIAAAAFAVVNLSAIDVSAAKIKDDIFDVTWSTKTKYEWTEENESKSKTEVKTLITARPDPETMFGMQLKFKQSNNREKSTESNKITLEDVWLERNLSNTLTARVGSMPLTIGPGLWLDGDGLAGLGATWKPDQSNTFYVVAGKDSQEDTVKNIKSVSPVYGDPTNPDKVTGTKLNYETEGSTSNFQAYAWEHEYSKGNYGLYIGRQDISKYRGAFASYALAKNLVFTTEYVKNIGVTYNGKDTTAKVAELKLGKTKKTGDTQFVATYLNSDPGVFVSADYTAWDDNYNEETGFKGIGATINHRISKSVVLQLEHFWGEFKATGESWQNTGIKVTSKF</sequence>
<feature type="signal peptide" evidence="1">
    <location>
        <begin position="1"/>
        <end position="21"/>
    </location>
</feature>
<dbReference type="AlphaFoldDB" id="A0A4R1PS50"/>
<organism evidence="2 3">
    <name type="scientific">Anaerospora hongkongensis</name>
    <dbReference type="NCBI Taxonomy" id="244830"/>
    <lineage>
        <taxon>Bacteria</taxon>
        <taxon>Bacillati</taxon>
        <taxon>Bacillota</taxon>
        <taxon>Negativicutes</taxon>
        <taxon>Selenomonadales</taxon>
        <taxon>Sporomusaceae</taxon>
        <taxon>Anaerospora</taxon>
    </lineage>
</organism>
<dbReference type="EMBL" id="SLUI01000020">
    <property type="protein sequence ID" value="TCL32714.1"/>
    <property type="molecule type" value="Genomic_DNA"/>
</dbReference>